<evidence type="ECO:0000313" key="3">
    <source>
        <dbReference type="Proteomes" id="UP001059596"/>
    </source>
</evidence>
<dbReference type="Proteomes" id="UP001059596">
    <property type="component" value="Unassembled WGS sequence"/>
</dbReference>
<proteinExistence type="predicted"/>
<sequence length="92" mass="10556">MEDSILSAPHNPLTFLGANEPRESRRQPSTRSTTDQLQSASNQNSLTKFDGTLSQGDWYYFGHFVGESGPRNAADQKPRDIYYEYKWRNPKT</sequence>
<comment type="caution">
    <text evidence="2">The sequence shown here is derived from an EMBL/GenBank/DDBJ whole genome shotgun (WGS) entry which is preliminary data.</text>
</comment>
<organism evidence="2 3">
    <name type="scientific">Drosophila gunungcola</name>
    <name type="common">fruit fly</name>
    <dbReference type="NCBI Taxonomy" id="103775"/>
    <lineage>
        <taxon>Eukaryota</taxon>
        <taxon>Metazoa</taxon>
        <taxon>Ecdysozoa</taxon>
        <taxon>Arthropoda</taxon>
        <taxon>Hexapoda</taxon>
        <taxon>Insecta</taxon>
        <taxon>Pterygota</taxon>
        <taxon>Neoptera</taxon>
        <taxon>Endopterygota</taxon>
        <taxon>Diptera</taxon>
        <taxon>Brachycera</taxon>
        <taxon>Muscomorpha</taxon>
        <taxon>Ephydroidea</taxon>
        <taxon>Drosophilidae</taxon>
        <taxon>Drosophila</taxon>
        <taxon>Sophophora</taxon>
    </lineage>
</organism>
<evidence type="ECO:0000313" key="2">
    <source>
        <dbReference type="EMBL" id="KAI8040522.1"/>
    </source>
</evidence>
<feature type="region of interest" description="Disordered" evidence="1">
    <location>
        <begin position="1"/>
        <end position="48"/>
    </location>
</feature>
<gene>
    <name evidence="2" type="ORF">M5D96_006465</name>
</gene>
<keyword evidence="3" id="KW-1185">Reference proteome</keyword>
<dbReference type="AlphaFoldDB" id="A0A9Q0BQ63"/>
<protein>
    <submittedName>
        <fullName evidence="2">Uncharacterized protein</fullName>
    </submittedName>
</protein>
<reference evidence="2" key="1">
    <citation type="journal article" date="2023" name="Genome Biol. Evol.">
        <title>Long-read-based Genome Assembly of Drosophila gunungcola Reveals Fewer Chemosensory Genes in Flower-breeding Species.</title>
        <authorList>
            <person name="Negi A."/>
            <person name="Liao B.Y."/>
            <person name="Yeh S.D."/>
        </authorList>
    </citation>
    <scope>NUCLEOTIDE SEQUENCE</scope>
    <source>
        <strain evidence="2">Sukarami</strain>
    </source>
</reference>
<dbReference type="EMBL" id="JAMKOV010000004">
    <property type="protein sequence ID" value="KAI8040522.1"/>
    <property type="molecule type" value="Genomic_DNA"/>
</dbReference>
<name>A0A9Q0BQ63_9MUSC</name>
<evidence type="ECO:0000256" key="1">
    <source>
        <dbReference type="SAM" id="MobiDB-lite"/>
    </source>
</evidence>
<feature type="compositionally biased region" description="Polar residues" evidence="1">
    <location>
        <begin position="27"/>
        <end position="48"/>
    </location>
</feature>
<accession>A0A9Q0BQ63</accession>